<keyword evidence="3" id="KW-1185">Reference proteome</keyword>
<dbReference type="RefSeq" id="XP_013268461.1">
    <property type="nucleotide sequence ID" value="XM_013413007.1"/>
</dbReference>
<name>A0A0D2IXK2_9EURO</name>
<organism evidence="2 3">
    <name type="scientific">Rhinocladiella mackenziei CBS 650.93</name>
    <dbReference type="NCBI Taxonomy" id="1442369"/>
    <lineage>
        <taxon>Eukaryota</taxon>
        <taxon>Fungi</taxon>
        <taxon>Dikarya</taxon>
        <taxon>Ascomycota</taxon>
        <taxon>Pezizomycotina</taxon>
        <taxon>Eurotiomycetes</taxon>
        <taxon>Chaetothyriomycetidae</taxon>
        <taxon>Chaetothyriales</taxon>
        <taxon>Herpotrichiellaceae</taxon>
        <taxon>Rhinocladiella</taxon>
    </lineage>
</organism>
<gene>
    <name evidence="2" type="ORF">Z518_09050</name>
</gene>
<dbReference type="HOGENOM" id="CLU_1111354_0_0_1"/>
<reference evidence="2 3" key="1">
    <citation type="submission" date="2015-01" db="EMBL/GenBank/DDBJ databases">
        <title>The Genome Sequence of Rhinocladiella mackenzie CBS 650.93.</title>
        <authorList>
            <consortium name="The Broad Institute Genomics Platform"/>
            <person name="Cuomo C."/>
            <person name="de Hoog S."/>
            <person name="Gorbushina A."/>
            <person name="Stielow B."/>
            <person name="Teixiera M."/>
            <person name="Abouelleil A."/>
            <person name="Chapman S.B."/>
            <person name="Priest M."/>
            <person name="Young S.K."/>
            <person name="Wortman J."/>
            <person name="Nusbaum C."/>
            <person name="Birren B."/>
        </authorList>
    </citation>
    <scope>NUCLEOTIDE SEQUENCE [LARGE SCALE GENOMIC DNA]</scope>
    <source>
        <strain evidence="2 3">CBS 650.93</strain>
    </source>
</reference>
<feature type="region of interest" description="Disordered" evidence="1">
    <location>
        <begin position="1"/>
        <end position="58"/>
    </location>
</feature>
<feature type="compositionally biased region" description="Low complexity" evidence="1">
    <location>
        <begin position="33"/>
        <end position="53"/>
    </location>
</feature>
<feature type="compositionally biased region" description="Low complexity" evidence="1">
    <location>
        <begin position="162"/>
        <end position="175"/>
    </location>
</feature>
<proteinExistence type="predicted"/>
<dbReference type="OrthoDB" id="3914029at2759"/>
<dbReference type="Proteomes" id="UP000053617">
    <property type="component" value="Unassembled WGS sequence"/>
</dbReference>
<sequence length="283" mass="30888">MSKSPTDSSDRIPTYEESIAGSYSHTRPPLPPHTSSSSSREKFSSAPSSMTSRIRQERSRRIQHLVTDTIIPCFSTHLSHVCTKLTLVVVPSDSLESCSAPVSAQNVVTPTIQPHETSATVLSLSGPENSASFWTQQAVVTELDGVLQRELAGSADTEPYPGGTVVDTQGTTTVQPRPRSSESAPLPPRSPKKSWLKRTFVLPGPDHDPTGDTGKWDLGWRSVEPSSEPETQARTRTRTRTLKAGDVAVHARWQDVSFRTESQMGLLETSTVKCIWVEIEIGV</sequence>
<protein>
    <submittedName>
        <fullName evidence="2">Rhinocladiella mackenziei CBS 650.93 unplaced genomic scaffold supercont1.7, whole genome shotgun sequence</fullName>
    </submittedName>
</protein>
<accession>A0A0D2IXK2</accession>
<evidence type="ECO:0000256" key="1">
    <source>
        <dbReference type="SAM" id="MobiDB-lite"/>
    </source>
</evidence>
<feature type="region of interest" description="Disordered" evidence="1">
    <location>
        <begin position="152"/>
        <end position="232"/>
    </location>
</feature>
<dbReference type="VEuPathDB" id="FungiDB:Z518_09050"/>
<dbReference type="GeneID" id="25297121"/>
<evidence type="ECO:0000313" key="3">
    <source>
        <dbReference type="Proteomes" id="UP000053617"/>
    </source>
</evidence>
<evidence type="ECO:0000313" key="2">
    <source>
        <dbReference type="EMBL" id="KIX01325.1"/>
    </source>
</evidence>
<dbReference type="AlphaFoldDB" id="A0A0D2IXK2"/>
<dbReference type="EMBL" id="KN847481">
    <property type="protein sequence ID" value="KIX01325.1"/>
    <property type="molecule type" value="Genomic_DNA"/>
</dbReference>